<feature type="region of interest" description="Disordered" evidence="1">
    <location>
        <begin position="1"/>
        <end position="75"/>
    </location>
</feature>
<evidence type="ECO:0000313" key="2">
    <source>
        <dbReference type="EMBL" id="CAA9492318.1"/>
    </source>
</evidence>
<reference evidence="2" key="1">
    <citation type="submission" date="2020-02" db="EMBL/GenBank/DDBJ databases">
        <authorList>
            <person name="Meier V. D."/>
        </authorList>
    </citation>
    <scope>NUCLEOTIDE SEQUENCE</scope>
    <source>
        <strain evidence="2">AVDCRST_MAG13</strain>
    </source>
</reference>
<name>A0A6J4S8J0_9ACTN</name>
<feature type="non-terminal residue" evidence="2">
    <location>
        <position position="1"/>
    </location>
</feature>
<gene>
    <name evidence="2" type="ORF">AVDCRST_MAG13-1802</name>
</gene>
<accession>A0A6J4S8J0</accession>
<dbReference type="EMBL" id="CADCVO010000281">
    <property type="protein sequence ID" value="CAA9492318.1"/>
    <property type="molecule type" value="Genomic_DNA"/>
</dbReference>
<protein>
    <submittedName>
        <fullName evidence="2">Uncharacterized protein</fullName>
    </submittedName>
</protein>
<feature type="compositionally biased region" description="Basic and acidic residues" evidence="1">
    <location>
        <begin position="14"/>
        <end position="39"/>
    </location>
</feature>
<feature type="non-terminal residue" evidence="2">
    <location>
        <position position="75"/>
    </location>
</feature>
<sequence length="75" mass="8395">GHRDLHLPHRRRRDPQIRGDGRHLGSRAVDGRGDPDGGRRPRPAALHPRDDDVGRPGRTDRGARPLRGPRRPAVL</sequence>
<feature type="compositionally biased region" description="Basic and acidic residues" evidence="1">
    <location>
        <begin position="47"/>
        <end position="63"/>
    </location>
</feature>
<dbReference type="AlphaFoldDB" id="A0A6J4S8J0"/>
<organism evidence="2">
    <name type="scientific">uncultured Solirubrobacteraceae bacterium</name>
    <dbReference type="NCBI Taxonomy" id="1162706"/>
    <lineage>
        <taxon>Bacteria</taxon>
        <taxon>Bacillati</taxon>
        <taxon>Actinomycetota</taxon>
        <taxon>Thermoleophilia</taxon>
        <taxon>Solirubrobacterales</taxon>
        <taxon>Solirubrobacteraceae</taxon>
        <taxon>environmental samples</taxon>
    </lineage>
</organism>
<evidence type="ECO:0000256" key="1">
    <source>
        <dbReference type="SAM" id="MobiDB-lite"/>
    </source>
</evidence>
<proteinExistence type="predicted"/>